<evidence type="ECO:0000313" key="4">
    <source>
        <dbReference type="Proteomes" id="UP000240653"/>
    </source>
</evidence>
<dbReference type="Proteomes" id="UP000240653">
    <property type="component" value="Unassembled WGS sequence"/>
</dbReference>
<name>A0A2P7SJV1_9HYPH</name>
<evidence type="ECO:0000256" key="1">
    <source>
        <dbReference type="SAM" id="Coils"/>
    </source>
</evidence>
<accession>A0A2P7SJV1</accession>
<dbReference type="SUPFAM" id="SSF46689">
    <property type="entry name" value="Homeodomain-like"/>
    <property type="match status" value="1"/>
</dbReference>
<dbReference type="GO" id="GO:0003677">
    <property type="term" value="F:DNA binding"/>
    <property type="evidence" value="ECO:0007669"/>
    <property type="project" value="InterPro"/>
</dbReference>
<reference evidence="3 4" key="1">
    <citation type="submission" date="2018-03" db="EMBL/GenBank/DDBJ databases">
        <title>The draft genome of Mesorhizobium soli JCM 19897.</title>
        <authorList>
            <person name="Li L."/>
            <person name="Liu L."/>
            <person name="Liang L."/>
            <person name="Wang T."/>
            <person name="Zhang X."/>
        </authorList>
    </citation>
    <scope>NUCLEOTIDE SEQUENCE [LARGE SCALE GENOMIC DNA]</scope>
    <source>
        <strain evidence="3 4">JCM 19897</strain>
    </source>
</reference>
<dbReference type="InterPro" id="IPR009057">
    <property type="entry name" value="Homeodomain-like_sf"/>
</dbReference>
<proteinExistence type="predicted"/>
<dbReference type="GO" id="GO:0006313">
    <property type="term" value="P:DNA transposition"/>
    <property type="evidence" value="ECO:0007669"/>
    <property type="project" value="InterPro"/>
</dbReference>
<dbReference type="InterPro" id="IPR002514">
    <property type="entry name" value="Transposase_8"/>
</dbReference>
<gene>
    <name evidence="3" type="ORF">C7I85_03995</name>
</gene>
<dbReference type="OrthoDB" id="8453701at2"/>
<feature type="coiled-coil region" evidence="1">
    <location>
        <begin position="120"/>
        <end position="148"/>
    </location>
</feature>
<sequence length="152" mass="16753">MANPQEAEPAQNATEAETPETKKKTRRPRKAKAEPKPSARKSGAKPASQAADAPAAAVRSGRKVYSAKERAQLLAEIEQSIGRGENIRSAVKRAGISEQTYYHWKKAVAPVSEGNDLKDLLALEEENKRLKSLLAERLRKENAELRKKLGLE</sequence>
<keyword evidence="4" id="KW-1185">Reference proteome</keyword>
<feature type="region of interest" description="Disordered" evidence="2">
    <location>
        <begin position="1"/>
        <end position="64"/>
    </location>
</feature>
<dbReference type="EMBL" id="PXYL01000002">
    <property type="protein sequence ID" value="PSJ62763.1"/>
    <property type="molecule type" value="Genomic_DNA"/>
</dbReference>
<keyword evidence="1" id="KW-0175">Coiled coil</keyword>
<protein>
    <submittedName>
        <fullName evidence="3">Transcriptional regulator</fullName>
    </submittedName>
</protein>
<dbReference type="GO" id="GO:0004803">
    <property type="term" value="F:transposase activity"/>
    <property type="evidence" value="ECO:0007669"/>
    <property type="project" value="InterPro"/>
</dbReference>
<dbReference type="Pfam" id="PF01527">
    <property type="entry name" value="HTH_Tnp_1"/>
    <property type="match status" value="1"/>
</dbReference>
<organism evidence="3 4">
    <name type="scientific">Pseudaminobacter soli</name>
    <name type="common">ex Li et al. 2025</name>
    <dbReference type="NCBI Taxonomy" id="1295366"/>
    <lineage>
        <taxon>Bacteria</taxon>
        <taxon>Pseudomonadati</taxon>
        <taxon>Pseudomonadota</taxon>
        <taxon>Alphaproteobacteria</taxon>
        <taxon>Hyphomicrobiales</taxon>
        <taxon>Phyllobacteriaceae</taxon>
        <taxon>Pseudaminobacter</taxon>
    </lineage>
</organism>
<feature type="compositionally biased region" description="Low complexity" evidence="2">
    <location>
        <begin position="44"/>
        <end position="57"/>
    </location>
</feature>
<dbReference type="AlphaFoldDB" id="A0A2P7SJV1"/>
<evidence type="ECO:0000256" key="2">
    <source>
        <dbReference type="SAM" id="MobiDB-lite"/>
    </source>
</evidence>
<comment type="caution">
    <text evidence="3">The sequence shown here is derived from an EMBL/GenBank/DDBJ whole genome shotgun (WGS) entry which is preliminary data.</text>
</comment>
<evidence type="ECO:0000313" key="3">
    <source>
        <dbReference type="EMBL" id="PSJ62763.1"/>
    </source>
</evidence>